<organism evidence="2 3">
    <name type="scientific">Colocasia esculenta</name>
    <name type="common">Wild taro</name>
    <name type="synonym">Arum esculentum</name>
    <dbReference type="NCBI Taxonomy" id="4460"/>
    <lineage>
        <taxon>Eukaryota</taxon>
        <taxon>Viridiplantae</taxon>
        <taxon>Streptophyta</taxon>
        <taxon>Embryophyta</taxon>
        <taxon>Tracheophyta</taxon>
        <taxon>Spermatophyta</taxon>
        <taxon>Magnoliopsida</taxon>
        <taxon>Liliopsida</taxon>
        <taxon>Araceae</taxon>
        <taxon>Aroideae</taxon>
        <taxon>Colocasieae</taxon>
        <taxon>Colocasia</taxon>
    </lineage>
</organism>
<feature type="compositionally biased region" description="Low complexity" evidence="1">
    <location>
        <begin position="52"/>
        <end position="73"/>
    </location>
</feature>
<feature type="region of interest" description="Disordered" evidence="1">
    <location>
        <begin position="207"/>
        <end position="232"/>
    </location>
</feature>
<dbReference type="Gene3D" id="1.10.150.240">
    <property type="entry name" value="Putative phosphatase, domain 2"/>
    <property type="match status" value="1"/>
</dbReference>
<dbReference type="InterPro" id="IPR023198">
    <property type="entry name" value="PGP-like_dom2"/>
</dbReference>
<dbReference type="Proteomes" id="UP000652761">
    <property type="component" value="Unassembled WGS sequence"/>
</dbReference>
<protein>
    <submittedName>
        <fullName evidence="2">Uncharacterized protein</fullName>
    </submittedName>
</protein>
<name>A0A843U4N4_COLES</name>
<dbReference type="EMBL" id="NMUH01000245">
    <property type="protein sequence ID" value="MQL75309.1"/>
    <property type="molecule type" value="Genomic_DNA"/>
</dbReference>
<gene>
    <name evidence="2" type="ORF">Taro_007682</name>
</gene>
<dbReference type="Pfam" id="PF00702">
    <property type="entry name" value="Hydrolase"/>
    <property type="match status" value="1"/>
</dbReference>
<feature type="compositionally biased region" description="Basic residues" evidence="1">
    <location>
        <begin position="39"/>
        <end position="51"/>
    </location>
</feature>
<dbReference type="InterPro" id="IPR044999">
    <property type="entry name" value="CbbY-like"/>
</dbReference>
<dbReference type="InterPro" id="IPR023214">
    <property type="entry name" value="HAD_sf"/>
</dbReference>
<comment type="caution">
    <text evidence="2">The sequence shown here is derived from an EMBL/GenBank/DDBJ whole genome shotgun (WGS) entry which is preliminary data.</text>
</comment>
<evidence type="ECO:0000313" key="3">
    <source>
        <dbReference type="Proteomes" id="UP000652761"/>
    </source>
</evidence>
<dbReference type="Gene3D" id="3.40.50.1000">
    <property type="entry name" value="HAD superfamily/HAD-like"/>
    <property type="match status" value="1"/>
</dbReference>
<dbReference type="NCBIfam" id="TIGR01509">
    <property type="entry name" value="HAD-SF-IA-v3"/>
    <property type="match status" value="1"/>
</dbReference>
<proteinExistence type="predicted"/>
<keyword evidence="3" id="KW-1185">Reference proteome</keyword>
<feature type="region of interest" description="Disordered" evidence="1">
    <location>
        <begin position="39"/>
        <end position="73"/>
    </location>
</feature>
<dbReference type="OrthoDB" id="40579at2759"/>
<dbReference type="PANTHER" id="PTHR42896:SF4">
    <property type="entry name" value="OS08G0485900 PROTEIN"/>
    <property type="match status" value="1"/>
</dbReference>
<feature type="region of interest" description="Disordered" evidence="1">
    <location>
        <begin position="1"/>
        <end position="20"/>
    </location>
</feature>
<dbReference type="SUPFAM" id="SSF56784">
    <property type="entry name" value="HAD-like"/>
    <property type="match status" value="2"/>
</dbReference>
<accession>A0A843U4N4</accession>
<reference evidence="2" key="1">
    <citation type="submission" date="2017-07" db="EMBL/GenBank/DDBJ databases">
        <title>Taro Niue Genome Assembly and Annotation.</title>
        <authorList>
            <person name="Atibalentja N."/>
            <person name="Keating K."/>
            <person name="Fields C.J."/>
        </authorList>
    </citation>
    <scope>NUCLEOTIDE SEQUENCE</scope>
    <source>
        <strain evidence="2">Niue_2</strain>
        <tissue evidence="2">Leaf</tissue>
    </source>
</reference>
<dbReference type="AlphaFoldDB" id="A0A843U4N4"/>
<evidence type="ECO:0000313" key="2">
    <source>
        <dbReference type="EMBL" id="MQL75309.1"/>
    </source>
</evidence>
<feature type="compositionally biased region" description="Basic and acidic residues" evidence="1">
    <location>
        <begin position="210"/>
        <end position="224"/>
    </location>
</feature>
<evidence type="ECO:0000256" key="1">
    <source>
        <dbReference type="SAM" id="MobiDB-lite"/>
    </source>
</evidence>
<sequence length="361" mass="39543">MASSSLLPNPVFSSSSSHLHTPPPFPPLLLPFGTRNLHRLRSSPSRSRQRSRPPLLAVAGGSAASTSAPSTATSSPLHALIFDCDGVILESEHLHRQAYNDTFAHFDVRCPSLPSAPVNWGLDFYDELQNRIGGGKPKMRWYFGEKGWPSSTIFETPPSSNSEREKLIDELQRVNIRYWAAGCDLYSGWCILDSCGIRLPYHKRAGSTESSRDRSIPVRLERSNSDPTELGRSSRKCGVLGFFKGESTLGGSIQSGIERFWLDPGDSSFHGDDVKEKKPDPSIYLAAAKKLNVLEKNCLVVEDSVIGLQAATRAGMSCIVTYTSSTANQDFTDAIAKYPDLSNEMMAVMLIAMGMGKPAER</sequence>
<dbReference type="PANTHER" id="PTHR42896">
    <property type="entry name" value="XYLULOSE-1,5-BISPHOSPHATE (XUBP) PHOSPHATASE"/>
    <property type="match status" value="1"/>
</dbReference>
<dbReference type="GO" id="GO:0016787">
    <property type="term" value="F:hydrolase activity"/>
    <property type="evidence" value="ECO:0007669"/>
    <property type="project" value="InterPro"/>
</dbReference>
<dbReference type="InterPro" id="IPR036412">
    <property type="entry name" value="HAD-like_sf"/>
</dbReference>
<dbReference type="InterPro" id="IPR006439">
    <property type="entry name" value="HAD-SF_hydro_IA"/>
</dbReference>